<dbReference type="Pfam" id="PF22901">
    <property type="entry name" value="dsrm_Ferlin"/>
    <property type="match status" value="1"/>
</dbReference>
<keyword evidence="4" id="KW-1133">Transmembrane helix</keyword>
<dbReference type="PANTHER" id="PTHR12546:SF55">
    <property type="entry name" value="MYOFERLIN"/>
    <property type="match status" value="1"/>
</dbReference>
<reference evidence="7" key="2">
    <citation type="submission" date="2025-09" db="UniProtKB">
        <authorList>
            <consortium name="Ensembl"/>
        </authorList>
    </citation>
    <scope>IDENTIFICATION</scope>
</reference>
<proteinExistence type="predicted"/>
<accession>A0A3Q2DFE0</accession>
<dbReference type="AlphaFoldDB" id="A0A3Q2DFE0"/>
<dbReference type="PROSITE" id="PS50004">
    <property type="entry name" value="C2"/>
    <property type="match status" value="2"/>
</dbReference>
<evidence type="ECO:0000256" key="4">
    <source>
        <dbReference type="ARBA" id="ARBA00022989"/>
    </source>
</evidence>
<dbReference type="CDD" id="cd04037">
    <property type="entry name" value="C2E_Ferlin"/>
    <property type="match status" value="1"/>
</dbReference>
<protein>
    <recommendedName>
        <fullName evidence="6">C2 domain-containing protein</fullName>
    </recommendedName>
</protein>
<evidence type="ECO:0000256" key="1">
    <source>
        <dbReference type="ARBA" id="ARBA00004167"/>
    </source>
</evidence>
<dbReference type="GO" id="GO:0007009">
    <property type="term" value="P:plasma membrane organization"/>
    <property type="evidence" value="ECO:0007669"/>
    <property type="project" value="TreeGrafter"/>
</dbReference>
<feature type="domain" description="C2" evidence="6">
    <location>
        <begin position="222"/>
        <end position="340"/>
    </location>
</feature>
<feature type="domain" description="C2" evidence="6">
    <location>
        <begin position="1"/>
        <end position="94"/>
    </location>
</feature>
<dbReference type="InterPro" id="IPR037721">
    <property type="entry name" value="Ferlin"/>
</dbReference>
<keyword evidence="5" id="KW-0472">Membrane</keyword>
<keyword evidence="3" id="KW-0677">Repeat</keyword>
<sequence length="589" mass="67674">MKTYQLAAVSSPSLVVECGGQRVESAVIKNMKKSPNFPGSVLFIKLLPKDEMYTPPIVLKVIDHRPFGRKPVVGQCTITSLEQFRCDPYVIVSEGARASKSKFITLKLHIIADKEINFDQLCFNSGSDDDGEKETVDWWSKFYASVGDQQKCGPYIRKGYDTLKVYDCELETVPEFKGLTDFCNTFKLQRGKNENGDEDPTVVGEFKGAFKVYPLSDDPGVAPPPRQFRELPESGPQECLVRIYVVRAIDLQPKDNNGRCDPYIKISVGRNTLDDRDNYLPNNINPVFGRMFEMTCFLPQDKDLRIGVYDYDLLTRDEKVGETVIDLENRFLSRYNSYCGLPQTYCVSGINQWRDQLKPSQILENLARLKGLSKPKTEDNGTSLTFNGKEYTLAQFEGNTEVHQHLGPPRERLCLHVLRTQGLVPEHVETRTLYSSFQPNLSQGRLQMWVDVFPKSMGQPGPPFDITPRKPKRHFLRVVIWNTTDVTLDETSITGENMSDIYVKGYIYLLFFKKEATLQFKPYCEFNLIQKRSMLYIYAPKSSNSRYFKIFKTGLPVQVKTNQLEVMEYQLHHQSIMVCFHIYLKFYSN</sequence>
<evidence type="ECO:0000313" key="7">
    <source>
        <dbReference type="Ensembl" id="ENSCVAP00000017707.1"/>
    </source>
</evidence>
<evidence type="ECO:0000256" key="2">
    <source>
        <dbReference type="ARBA" id="ARBA00022692"/>
    </source>
</evidence>
<dbReference type="PANTHER" id="PTHR12546">
    <property type="entry name" value="FER-1-LIKE"/>
    <property type="match status" value="1"/>
</dbReference>
<dbReference type="Gene3D" id="2.60.40.150">
    <property type="entry name" value="C2 domain"/>
    <property type="match status" value="1"/>
</dbReference>
<dbReference type="InterPro" id="IPR037724">
    <property type="entry name" value="C2E_Ferlin"/>
</dbReference>
<evidence type="ECO:0000313" key="8">
    <source>
        <dbReference type="Proteomes" id="UP000265020"/>
    </source>
</evidence>
<evidence type="ECO:0000259" key="6">
    <source>
        <dbReference type="PROSITE" id="PS50004"/>
    </source>
</evidence>
<dbReference type="GeneTree" id="ENSGT00940000154741"/>
<dbReference type="OMA" id="IRSWHTE"/>
<dbReference type="STRING" id="28743.ENSCVAP00000017707"/>
<dbReference type="GO" id="GO:0016020">
    <property type="term" value="C:membrane"/>
    <property type="evidence" value="ECO:0007669"/>
    <property type="project" value="UniProtKB-SubCell"/>
</dbReference>
<comment type="subcellular location">
    <subcellularLocation>
        <location evidence="1">Membrane</location>
        <topology evidence="1">Single-pass membrane protein</topology>
    </subcellularLocation>
</comment>
<name>A0A3Q2DFE0_CYPVA</name>
<dbReference type="Proteomes" id="UP000265020">
    <property type="component" value="Unassembled WGS sequence"/>
</dbReference>
<organism evidence="7 8">
    <name type="scientific">Cyprinodon variegatus</name>
    <name type="common">Sheepshead minnow</name>
    <dbReference type="NCBI Taxonomy" id="28743"/>
    <lineage>
        <taxon>Eukaryota</taxon>
        <taxon>Metazoa</taxon>
        <taxon>Chordata</taxon>
        <taxon>Craniata</taxon>
        <taxon>Vertebrata</taxon>
        <taxon>Euteleostomi</taxon>
        <taxon>Actinopterygii</taxon>
        <taxon>Neopterygii</taxon>
        <taxon>Teleostei</taxon>
        <taxon>Neoteleostei</taxon>
        <taxon>Acanthomorphata</taxon>
        <taxon>Ovalentaria</taxon>
        <taxon>Atherinomorphae</taxon>
        <taxon>Cyprinodontiformes</taxon>
        <taxon>Cyprinodontidae</taxon>
        <taxon>Cyprinodon</taxon>
    </lineage>
</organism>
<dbReference type="Ensembl" id="ENSCVAT00000032420.1">
    <property type="protein sequence ID" value="ENSCVAP00000017707.1"/>
    <property type="gene ID" value="ENSCVAG00000020863.1"/>
</dbReference>
<dbReference type="SMART" id="SM00239">
    <property type="entry name" value="C2"/>
    <property type="match status" value="1"/>
</dbReference>
<dbReference type="SUPFAM" id="SSF49562">
    <property type="entry name" value="C2 domain (Calcium/lipid-binding domain, CaLB)"/>
    <property type="match status" value="2"/>
</dbReference>
<keyword evidence="2" id="KW-0812">Transmembrane</keyword>
<dbReference type="InterPro" id="IPR055072">
    <property type="entry name" value="Ferlin_DSRM"/>
</dbReference>
<evidence type="ECO:0000256" key="5">
    <source>
        <dbReference type="ARBA" id="ARBA00023136"/>
    </source>
</evidence>
<reference evidence="7" key="1">
    <citation type="submission" date="2025-08" db="UniProtKB">
        <authorList>
            <consortium name="Ensembl"/>
        </authorList>
    </citation>
    <scope>IDENTIFICATION</scope>
</reference>
<dbReference type="InterPro" id="IPR000008">
    <property type="entry name" value="C2_dom"/>
</dbReference>
<dbReference type="InterPro" id="IPR035892">
    <property type="entry name" value="C2_domain_sf"/>
</dbReference>
<dbReference type="GO" id="GO:0061025">
    <property type="term" value="P:membrane fusion"/>
    <property type="evidence" value="ECO:0007669"/>
    <property type="project" value="TreeGrafter"/>
</dbReference>
<keyword evidence="8" id="KW-1185">Reference proteome</keyword>
<evidence type="ECO:0000256" key="3">
    <source>
        <dbReference type="ARBA" id="ARBA00022737"/>
    </source>
</evidence>
<dbReference type="Pfam" id="PF00168">
    <property type="entry name" value="C2"/>
    <property type="match status" value="2"/>
</dbReference>